<feature type="region of interest" description="Disordered" evidence="1">
    <location>
        <begin position="192"/>
        <end position="215"/>
    </location>
</feature>
<dbReference type="OrthoDB" id="276239at2759"/>
<dbReference type="STRING" id="1295533.A0A1E3HN63"/>
<dbReference type="RefSeq" id="XP_018992821.1">
    <property type="nucleotide sequence ID" value="XM_019138878.1"/>
</dbReference>
<dbReference type="Pfam" id="PF09511">
    <property type="entry name" value="RNA_lig_T4_1"/>
    <property type="match status" value="2"/>
</dbReference>
<evidence type="ECO:0000313" key="5">
    <source>
        <dbReference type="EMBL" id="ODN77585.1"/>
    </source>
</evidence>
<protein>
    <recommendedName>
        <fullName evidence="7">tRNA ligase</fullName>
    </recommendedName>
</protein>
<feature type="compositionally biased region" description="Basic and acidic residues" evidence="1">
    <location>
        <begin position="198"/>
        <end position="215"/>
    </location>
</feature>
<dbReference type="InterPro" id="IPR015966">
    <property type="entry name" value="tRNA_lig_kin_fungi"/>
</dbReference>
<evidence type="ECO:0000313" key="6">
    <source>
        <dbReference type="Proteomes" id="UP000094065"/>
    </source>
</evidence>
<feature type="compositionally biased region" description="Low complexity" evidence="1">
    <location>
        <begin position="276"/>
        <end position="291"/>
    </location>
</feature>
<dbReference type="GO" id="GO:0005524">
    <property type="term" value="F:ATP binding"/>
    <property type="evidence" value="ECO:0007669"/>
    <property type="project" value="InterPro"/>
</dbReference>
<dbReference type="PANTHER" id="PTHR32004">
    <property type="entry name" value="TRNA LIGASE"/>
    <property type="match status" value="1"/>
</dbReference>
<name>A0A1E3HN63_9TREE</name>
<dbReference type="PANTHER" id="PTHR32004:SF1">
    <property type="entry name" value="TRNA LIGASE"/>
    <property type="match status" value="1"/>
</dbReference>
<dbReference type="InterPro" id="IPR015965">
    <property type="entry name" value="tRNA_lig_PDEase"/>
</dbReference>
<dbReference type="Proteomes" id="UP000094065">
    <property type="component" value="Unassembled WGS sequence"/>
</dbReference>
<dbReference type="AlphaFoldDB" id="A0A1E3HN63"/>
<dbReference type="EMBL" id="AWGJ01000007">
    <property type="protein sequence ID" value="ODN77585.1"/>
    <property type="molecule type" value="Genomic_DNA"/>
</dbReference>
<evidence type="ECO:0000259" key="4">
    <source>
        <dbReference type="Pfam" id="PF09511"/>
    </source>
</evidence>
<organism evidence="5 6">
    <name type="scientific">Cryptococcus amylolentus CBS 6039</name>
    <dbReference type="NCBI Taxonomy" id="1295533"/>
    <lineage>
        <taxon>Eukaryota</taxon>
        <taxon>Fungi</taxon>
        <taxon>Dikarya</taxon>
        <taxon>Basidiomycota</taxon>
        <taxon>Agaricomycotina</taxon>
        <taxon>Tremellomycetes</taxon>
        <taxon>Tremellales</taxon>
        <taxon>Cryptococcaceae</taxon>
        <taxon>Cryptococcus</taxon>
    </lineage>
</organism>
<dbReference type="GeneID" id="30156062"/>
<evidence type="ECO:0008006" key="7">
    <source>
        <dbReference type="Google" id="ProtNLM"/>
    </source>
</evidence>
<feature type="domain" description="tRNA ligase kinase" evidence="3">
    <location>
        <begin position="575"/>
        <end position="723"/>
    </location>
</feature>
<sequence>MSGISVNIPRSAYSPLKTLSRPRQIPSTRRADMTPTNYTSKHPESLPALLSALRDLQLTDPKAIRATTHVYPSSIYAPQEGYRDRKIVSWKMTEHMYYKKAQIFPTLARGLFTERLEDGDLMPPGLEEGEERIVLRGYDKFFNVGELAWTEWDSMAKHTIGPYHLTLKSNGCLILISALDPEHLVVASKHSLGTTVEGGRRGEQKGNVAEKLEAKETSVEKSLKALDVSKSTPSEQATPSSAEAAVVTDNDNGPSKTAQKRAAKTAQKEAIRSQKEAAAAARAKAQDAARSGIPARAREEAKEHEEALQHAEVGRQWLKKTLERSGKTEKELARKLWEGNMTAVLELCDDSFEEHVIATPEHWTGLHLHGLNLNTPHFATLPPESVSSIAKEFGFIETKCLTMETLEEVKIWTDELAKTGSWEGDMIEGFVVRATVKDVPHDRGSPPYKPDAPFFFKVKFEEPYLLYRQFRELTRVLLPLASPDIKPAEKEAVWQAARAKSKRAELKVYAQWAASMMEQEPTLFDDYNKGVVRVRERFLAWTEGEGKSKWIAAREGKVDKVERKNAKEGLPKKWIIVPIAVPGCGKTFIGNALASIYGIGHTQSDDVTTKRSAPAFIQNITSLLLSSPSNIVFADRCNHISEHYRQLAAIASDRKLAKYDVRLIGMTWGLDEIPYYKVLRVLSDRIVARGDNHQTLRPDLSVEAEHEAIVGRFMRNYAPADPEIFETFIELSVLDNARESLEKVIEGLQKIIGLPKPSEEQVLAGIQAAEQYRVTTPYHPAPKLSKPTRFYSLQLEIDLWEFASRAITSLSHGQTSQNGAKAFLDNLRRDQRITSRPHVTLSHETNVKAERLERGRAAEDGTPLETGQDAGLEETMWETCKTVLTSDYPTLYDYALSYLVWDNRMMAFMLDDLQPASASSTERPADDSHHIGKVLPPTARRDLHVTVGTVSQEVNPFESRLLVRQLRDKMERGEEIGESGEGEQVADGGGKVRWLRIQGLRGQGRLRAMG</sequence>
<dbReference type="GO" id="GO:0005634">
    <property type="term" value="C:nucleus"/>
    <property type="evidence" value="ECO:0007669"/>
    <property type="project" value="TreeGrafter"/>
</dbReference>
<dbReference type="Gene3D" id="3.40.50.300">
    <property type="entry name" value="P-loop containing nucleotide triphosphate hydrolases"/>
    <property type="match status" value="1"/>
</dbReference>
<dbReference type="GO" id="GO:0003972">
    <property type="term" value="F:RNA ligase (ATP) activity"/>
    <property type="evidence" value="ECO:0007669"/>
    <property type="project" value="InterPro"/>
</dbReference>
<feature type="domain" description="T4 RNA ligase 1-like N-terminal" evidence="4">
    <location>
        <begin position="108"/>
        <end position="225"/>
    </location>
</feature>
<accession>A0A1E3HN63</accession>
<proteinExistence type="predicted"/>
<evidence type="ECO:0000259" key="3">
    <source>
        <dbReference type="Pfam" id="PF08303"/>
    </source>
</evidence>
<feature type="region of interest" description="Disordered" evidence="1">
    <location>
        <begin position="227"/>
        <end position="297"/>
    </location>
</feature>
<feature type="region of interest" description="Disordered" evidence="1">
    <location>
        <begin position="17"/>
        <end position="43"/>
    </location>
</feature>
<evidence type="ECO:0000259" key="2">
    <source>
        <dbReference type="Pfam" id="PF08302"/>
    </source>
</evidence>
<dbReference type="GO" id="GO:0006388">
    <property type="term" value="P:tRNA splicing, via endonucleolytic cleavage and ligation"/>
    <property type="evidence" value="ECO:0007669"/>
    <property type="project" value="InterPro"/>
</dbReference>
<evidence type="ECO:0000256" key="1">
    <source>
        <dbReference type="SAM" id="MobiDB-lite"/>
    </source>
</evidence>
<feature type="domain" description="T4 RNA ligase 1-like N-terminal" evidence="4">
    <location>
        <begin position="303"/>
        <end position="465"/>
    </location>
</feature>
<reference evidence="5 6" key="1">
    <citation type="submission" date="2016-06" db="EMBL/GenBank/DDBJ databases">
        <title>Evolution of pathogenesis and genome organization in the Tremellales.</title>
        <authorList>
            <person name="Cuomo C."/>
            <person name="Litvintseva A."/>
            <person name="Heitman J."/>
            <person name="Chen Y."/>
            <person name="Sun S."/>
            <person name="Springer D."/>
            <person name="Dromer F."/>
            <person name="Young S."/>
            <person name="Zeng Q."/>
            <person name="Chapman S."/>
            <person name="Gujja S."/>
            <person name="Saif S."/>
            <person name="Birren B."/>
        </authorList>
    </citation>
    <scope>NUCLEOTIDE SEQUENCE [LARGE SCALE GENOMIC DNA]</scope>
    <source>
        <strain evidence="5 6">CBS 6039</strain>
    </source>
</reference>
<dbReference type="Pfam" id="PF08303">
    <property type="entry name" value="tRNA_lig_kinase"/>
    <property type="match status" value="1"/>
</dbReference>
<dbReference type="InterPro" id="IPR019039">
    <property type="entry name" value="T4-Rnl1-like_N"/>
</dbReference>
<dbReference type="Pfam" id="PF08302">
    <property type="entry name" value="tRNA_lig_CPD"/>
    <property type="match status" value="1"/>
</dbReference>
<feature type="compositionally biased region" description="Basic and acidic residues" evidence="1">
    <location>
        <begin position="266"/>
        <end position="275"/>
    </location>
</feature>
<gene>
    <name evidence="5" type="ORF">L202_04753</name>
</gene>
<feature type="compositionally biased region" description="Polar residues" evidence="1">
    <location>
        <begin position="229"/>
        <end position="241"/>
    </location>
</feature>
<feature type="domain" description="tRNA ligase phosphodiesterase" evidence="2">
    <location>
        <begin position="784"/>
        <end position="978"/>
    </location>
</feature>
<dbReference type="InterPro" id="IPR027417">
    <property type="entry name" value="P-loop_NTPase"/>
</dbReference>
<dbReference type="SUPFAM" id="SSF52540">
    <property type="entry name" value="P-loop containing nucleoside triphosphate hydrolases"/>
    <property type="match status" value="1"/>
</dbReference>
<keyword evidence="6" id="KW-1185">Reference proteome</keyword>
<comment type="caution">
    <text evidence="5">The sequence shown here is derived from an EMBL/GenBank/DDBJ whole genome shotgun (WGS) entry which is preliminary data.</text>
</comment>